<keyword evidence="1" id="KW-1133">Transmembrane helix</keyword>
<dbReference type="InterPro" id="IPR036259">
    <property type="entry name" value="MFS_trans_sf"/>
</dbReference>
<reference evidence="2" key="1">
    <citation type="submission" date="2019-03" db="EMBL/GenBank/DDBJ databases">
        <authorList>
            <person name="Hao L."/>
        </authorList>
    </citation>
    <scope>NUCLEOTIDE SEQUENCE</scope>
</reference>
<dbReference type="Gene3D" id="1.20.1250.20">
    <property type="entry name" value="MFS general substrate transporter like domains"/>
    <property type="match status" value="1"/>
</dbReference>
<dbReference type="Pfam" id="PF07690">
    <property type="entry name" value="MFS_1"/>
    <property type="match status" value="1"/>
</dbReference>
<protein>
    <submittedName>
        <fullName evidence="2">Transporter</fullName>
    </submittedName>
</protein>
<feature type="transmembrane region" description="Helical" evidence="1">
    <location>
        <begin position="176"/>
        <end position="195"/>
    </location>
</feature>
<proteinExistence type="predicted"/>
<evidence type="ECO:0000313" key="2">
    <source>
        <dbReference type="EMBL" id="VFU18066.1"/>
    </source>
</evidence>
<dbReference type="InterPro" id="IPR011701">
    <property type="entry name" value="MFS"/>
</dbReference>
<sequence length="208" mass="22704">MAAFLISQFFQNVPSYRSSLPPRLWPVVIRNYRVYLAVFLRHLGATAVWIILPLYLAGLGLNQFWIGFLWGINFVVQFIVMRCLQQFSAFKVFAFGQILSILVFVAFAFASGKLYLIAVNALLGVAWSCLYVGALVIVLQSGEERGTAGGIFQATLNLCNAVGPLLGGLIAQYWGYRGVMFFAAGLAVAGMFMALPEAGKTRDVDAGA</sequence>
<dbReference type="PANTHER" id="PTHR23526:SF2">
    <property type="entry name" value="MAJOR FACILITATOR SUPERFAMILY (MFS) PROFILE DOMAIN-CONTAINING PROTEIN"/>
    <property type="match status" value="1"/>
</dbReference>
<organism evidence="2">
    <name type="scientific">anaerobic digester metagenome</name>
    <dbReference type="NCBI Taxonomy" id="1263854"/>
    <lineage>
        <taxon>unclassified sequences</taxon>
        <taxon>metagenomes</taxon>
        <taxon>ecological metagenomes</taxon>
    </lineage>
</organism>
<accession>A0A485M411</accession>
<feature type="transmembrane region" description="Helical" evidence="1">
    <location>
        <begin position="116"/>
        <end position="139"/>
    </location>
</feature>
<dbReference type="PANTHER" id="PTHR23526">
    <property type="entry name" value="INTEGRAL MEMBRANE TRANSPORT PROTEIN-RELATED"/>
    <property type="match status" value="1"/>
</dbReference>
<feature type="transmembrane region" description="Helical" evidence="1">
    <location>
        <begin position="62"/>
        <end position="80"/>
    </location>
</feature>
<dbReference type="EMBL" id="CAADRN010000323">
    <property type="protein sequence ID" value="VFU18066.1"/>
    <property type="molecule type" value="Genomic_DNA"/>
</dbReference>
<evidence type="ECO:0000256" key="1">
    <source>
        <dbReference type="SAM" id="Phobius"/>
    </source>
</evidence>
<name>A0A485M411_9ZZZZ</name>
<keyword evidence="1" id="KW-0812">Transmembrane</keyword>
<feature type="transmembrane region" description="Helical" evidence="1">
    <location>
        <begin position="92"/>
        <end position="110"/>
    </location>
</feature>
<dbReference type="SUPFAM" id="SSF103473">
    <property type="entry name" value="MFS general substrate transporter"/>
    <property type="match status" value="1"/>
</dbReference>
<dbReference type="GO" id="GO:0022857">
    <property type="term" value="F:transmembrane transporter activity"/>
    <property type="evidence" value="ECO:0007669"/>
    <property type="project" value="InterPro"/>
</dbReference>
<feature type="transmembrane region" description="Helical" evidence="1">
    <location>
        <begin position="151"/>
        <end position="170"/>
    </location>
</feature>
<feature type="transmembrane region" description="Helical" evidence="1">
    <location>
        <begin position="34"/>
        <end position="56"/>
    </location>
</feature>
<gene>
    <name evidence="2" type="ORF">SCFA_390001</name>
</gene>
<dbReference type="AlphaFoldDB" id="A0A485M411"/>
<dbReference type="InterPro" id="IPR052528">
    <property type="entry name" value="Sugar_transport-like"/>
</dbReference>
<keyword evidence="1" id="KW-0472">Membrane</keyword>